<gene>
    <name evidence="2" type="ORF">FGK63_04055</name>
</gene>
<feature type="chain" id="PRO_5045699804" evidence="1">
    <location>
        <begin position="23"/>
        <end position="129"/>
    </location>
</feature>
<reference evidence="2 3" key="1">
    <citation type="submission" date="2019-05" db="EMBL/GenBank/DDBJ databases">
        <title>Ruegeria sp. nov., isolated from tidal flat.</title>
        <authorList>
            <person name="Kim W."/>
        </authorList>
    </citation>
    <scope>NUCLEOTIDE SEQUENCE [LARGE SCALE GENOMIC DNA]</scope>
    <source>
        <strain evidence="2 3">CAU 1488</strain>
    </source>
</reference>
<protein>
    <submittedName>
        <fullName evidence="2">Uncharacterized protein</fullName>
    </submittedName>
</protein>
<accession>A0ABY2X5B7</accession>
<keyword evidence="1" id="KW-0732">Signal</keyword>
<keyword evidence="3" id="KW-1185">Reference proteome</keyword>
<feature type="signal peptide" evidence="1">
    <location>
        <begin position="1"/>
        <end position="22"/>
    </location>
</feature>
<dbReference type="RefSeq" id="WP_138840302.1">
    <property type="nucleotide sequence ID" value="NZ_VCPD01000001.1"/>
</dbReference>
<evidence type="ECO:0000313" key="3">
    <source>
        <dbReference type="Proteomes" id="UP001193035"/>
    </source>
</evidence>
<dbReference type="EMBL" id="VCPD01000001">
    <property type="protein sequence ID" value="TMV10245.1"/>
    <property type="molecule type" value="Genomic_DNA"/>
</dbReference>
<dbReference type="Proteomes" id="UP001193035">
    <property type="component" value="Unassembled WGS sequence"/>
</dbReference>
<organism evidence="2 3">
    <name type="scientific">Ruegeria sediminis</name>
    <dbReference type="NCBI Taxonomy" id="2583820"/>
    <lineage>
        <taxon>Bacteria</taxon>
        <taxon>Pseudomonadati</taxon>
        <taxon>Pseudomonadota</taxon>
        <taxon>Alphaproteobacteria</taxon>
        <taxon>Rhodobacterales</taxon>
        <taxon>Roseobacteraceae</taxon>
        <taxon>Ruegeria</taxon>
    </lineage>
</organism>
<name>A0ABY2X5B7_9RHOB</name>
<evidence type="ECO:0000313" key="2">
    <source>
        <dbReference type="EMBL" id="TMV10245.1"/>
    </source>
</evidence>
<comment type="caution">
    <text evidence="2">The sequence shown here is derived from an EMBL/GenBank/DDBJ whole genome shotgun (WGS) entry which is preliminary data.</text>
</comment>
<sequence>MPAVRRQFTVALAICVAGAAQAQNRQPISTSLTECSVIFTELADLGARRGKDEDTVNAALVSASLFLVEAREQAGREGTSEPYGHIQSEQDRLAEKWEGRFSSLILLNENKDWIDYCRALGKNRGLALP</sequence>
<evidence type="ECO:0000256" key="1">
    <source>
        <dbReference type="SAM" id="SignalP"/>
    </source>
</evidence>
<proteinExistence type="predicted"/>